<feature type="region of interest" description="Disordered" evidence="5">
    <location>
        <begin position="102"/>
        <end position="122"/>
    </location>
</feature>
<keyword evidence="1" id="KW-0479">Metal-binding</keyword>
<evidence type="ECO:0000313" key="7">
    <source>
        <dbReference type="EMBL" id="KAG9682157.1"/>
    </source>
</evidence>
<dbReference type="EMBL" id="JAHFXF010000815">
    <property type="protein sequence ID" value="KAG9682157.1"/>
    <property type="molecule type" value="Genomic_DNA"/>
</dbReference>
<dbReference type="Pfam" id="PF01753">
    <property type="entry name" value="zf-MYND"/>
    <property type="match status" value="1"/>
</dbReference>
<evidence type="ECO:0000256" key="1">
    <source>
        <dbReference type="ARBA" id="ARBA00022723"/>
    </source>
</evidence>
<feature type="region of interest" description="Disordered" evidence="5">
    <location>
        <begin position="1"/>
        <end position="32"/>
    </location>
</feature>
<name>A0A9P8E7C1_AURME</name>
<feature type="compositionally biased region" description="Low complexity" evidence="5">
    <location>
        <begin position="1"/>
        <end position="23"/>
    </location>
</feature>
<dbReference type="PANTHER" id="PTHR46920:SF1">
    <property type="entry name" value="PROTEIN MSS51 HOMOLOG, MITOCHONDRIAL-RELATED"/>
    <property type="match status" value="1"/>
</dbReference>
<dbReference type="Gene3D" id="6.10.140.2220">
    <property type="match status" value="1"/>
</dbReference>
<gene>
    <name evidence="7" type="ORF">KCU76_g13991</name>
</gene>
<keyword evidence="3" id="KW-0862">Zinc</keyword>
<dbReference type="InterPro" id="IPR002893">
    <property type="entry name" value="Znf_MYND"/>
</dbReference>
<proteinExistence type="predicted"/>
<reference evidence="7" key="2">
    <citation type="submission" date="2021-08" db="EMBL/GenBank/DDBJ databases">
        <authorList>
            <person name="Gostincar C."/>
            <person name="Sun X."/>
            <person name="Song Z."/>
            <person name="Gunde-Cimerman N."/>
        </authorList>
    </citation>
    <scope>NUCLEOTIDE SEQUENCE</scope>
    <source>
        <strain evidence="7">EXF-9911</strain>
    </source>
</reference>
<feature type="domain" description="MYND-type" evidence="6">
    <location>
        <begin position="42"/>
        <end position="85"/>
    </location>
</feature>
<reference evidence="7" key="1">
    <citation type="journal article" date="2021" name="J Fungi (Basel)">
        <title>Virulence traits and population genomics of the black yeast Aureobasidium melanogenum.</title>
        <authorList>
            <person name="Cernosa A."/>
            <person name="Sun X."/>
            <person name="Gostincar C."/>
            <person name="Fang C."/>
            <person name="Gunde-Cimerman N."/>
            <person name="Song Z."/>
        </authorList>
    </citation>
    <scope>NUCLEOTIDE SEQUENCE</scope>
    <source>
        <strain evidence="7">EXF-9911</strain>
    </source>
</reference>
<dbReference type="Proteomes" id="UP000779574">
    <property type="component" value="Unassembled WGS sequence"/>
</dbReference>
<comment type="caution">
    <text evidence="7">The sequence shown here is derived from an EMBL/GenBank/DDBJ whole genome shotgun (WGS) entry which is preliminary data.</text>
</comment>
<protein>
    <recommendedName>
        <fullName evidence="6">MYND-type domain-containing protein</fullName>
    </recommendedName>
</protein>
<evidence type="ECO:0000256" key="5">
    <source>
        <dbReference type="SAM" id="MobiDB-lite"/>
    </source>
</evidence>
<evidence type="ECO:0000256" key="3">
    <source>
        <dbReference type="ARBA" id="ARBA00022833"/>
    </source>
</evidence>
<accession>A0A9P8E7C1</accession>
<organism evidence="7 8">
    <name type="scientific">Aureobasidium melanogenum</name>
    <name type="common">Aureobasidium pullulans var. melanogenum</name>
    <dbReference type="NCBI Taxonomy" id="46634"/>
    <lineage>
        <taxon>Eukaryota</taxon>
        <taxon>Fungi</taxon>
        <taxon>Dikarya</taxon>
        <taxon>Ascomycota</taxon>
        <taxon>Pezizomycotina</taxon>
        <taxon>Dothideomycetes</taxon>
        <taxon>Dothideomycetidae</taxon>
        <taxon>Dothideales</taxon>
        <taxon>Saccotheciaceae</taxon>
        <taxon>Aureobasidium</taxon>
    </lineage>
</organism>
<evidence type="ECO:0000313" key="8">
    <source>
        <dbReference type="Proteomes" id="UP000779574"/>
    </source>
</evidence>
<evidence type="ECO:0000256" key="4">
    <source>
        <dbReference type="PROSITE-ProRule" id="PRU00134"/>
    </source>
</evidence>
<dbReference type="PROSITE" id="PS50865">
    <property type="entry name" value="ZF_MYND_2"/>
    <property type="match status" value="1"/>
</dbReference>
<evidence type="ECO:0000259" key="6">
    <source>
        <dbReference type="PROSITE" id="PS50865"/>
    </source>
</evidence>
<dbReference type="GO" id="GO:0008270">
    <property type="term" value="F:zinc ion binding"/>
    <property type="evidence" value="ECO:0007669"/>
    <property type="project" value="UniProtKB-KW"/>
</dbReference>
<dbReference type="AlphaFoldDB" id="A0A9P8E7C1"/>
<keyword evidence="2 4" id="KW-0863">Zinc-finger</keyword>
<dbReference type="PROSITE" id="PS01360">
    <property type="entry name" value="ZF_MYND_1"/>
    <property type="match status" value="1"/>
</dbReference>
<dbReference type="PANTHER" id="PTHR46920">
    <property type="match status" value="1"/>
</dbReference>
<dbReference type="SUPFAM" id="SSF144232">
    <property type="entry name" value="HIT/MYND zinc finger-like"/>
    <property type="match status" value="1"/>
</dbReference>
<dbReference type="InterPro" id="IPR052839">
    <property type="entry name" value="Mito_gene_expr_regulator"/>
</dbReference>
<sequence length="122" mass="13352">MSAQQPQDQAEASSSSSAQPTTSGKPTLTILTESQQPAVKVCAQCKKPEEDPEEKPLKACTACKSVFYCSRDCTKAHYKVHKKECAKLAQEYSKTATFKPAVRTSAPKEGHKGGLQKWQFDT</sequence>
<dbReference type="OrthoDB" id="432970at2759"/>
<evidence type="ECO:0000256" key="2">
    <source>
        <dbReference type="ARBA" id="ARBA00022771"/>
    </source>
</evidence>
<feature type="non-terminal residue" evidence="7">
    <location>
        <position position="122"/>
    </location>
</feature>